<dbReference type="Pfam" id="PF13835">
    <property type="entry name" value="DUF4194"/>
    <property type="match status" value="1"/>
</dbReference>
<organism evidence="1 2">
    <name type="scientific">Sedimenticola thiotaurini</name>
    <dbReference type="NCBI Taxonomy" id="1543721"/>
    <lineage>
        <taxon>Bacteria</taxon>
        <taxon>Pseudomonadati</taxon>
        <taxon>Pseudomonadota</taxon>
        <taxon>Gammaproteobacteria</taxon>
        <taxon>Chromatiales</taxon>
        <taxon>Sedimenticolaceae</taxon>
        <taxon>Sedimenticola</taxon>
    </lineage>
</organism>
<evidence type="ECO:0000313" key="2">
    <source>
        <dbReference type="Proteomes" id="UP000034410"/>
    </source>
</evidence>
<dbReference type="KEGG" id="seds:AAY24_08365"/>
<dbReference type="AlphaFoldDB" id="A0A0F7JXG6"/>
<dbReference type="InterPro" id="IPR025449">
    <property type="entry name" value="JetB"/>
</dbReference>
<sequence length="221" mass="25391">MLSEALGEALETTGVTLQEFRELLLRLLNYGVLCRAESHTEQQLYDRYLRIESLVGEYLDLIGITLFHDRRFAYLRLYPPGASVPGMEDAPEGAFAGGLRARLRQDEVALLLVLRLQYDKALREGQLDEQGYVMESVESLSIAMRNLLGRTLPDKIMERKRVFNRLRQLRLIEYRQDEEMESGEAWMRIHPMIVTFVTDEALAALEQGLPQTDPDEDDNVS</sequence>
<protein>
    <recommendedName>
        <fullName evidence="3">DUF4194 domain-containing protein</fullName>
    </recommendedName>
</protein>
<name>A0A0F7JXG6_9GAMM</name>
<proteinExistence type="predicted"/>
<gene>
    <name evidence="1" type="ORF">AAY24_08365</name>
</gene>
<evidence type="ECO:0008006" key="3">
    <source>
        <dbReference type="Google" id="ProtNLM"/>
    </source>
</evidence>
<reference evidence="1 2" key="1">
    <citation type="journal article" date="2015" name="Genome Announc.">
        <title>Complete Genome Sequence of Sedimenticola thiotaurini Strain SIP-G1, a Polyphosphate- and Polyhydroxyalkanoate-Accumulating Sulfur-Oxidizing Gammaproteobacterium Isolated from Salt Marsh Sediments.</title>
        <authorList>
            <person name="Flood B.E."/>
            <person name="Jones D.S."/>
            <person name="Bailey J.V."/>
        </authorList>
    </citation>
    <scope>NUCLEOTIDE SEQUENCE [LARGE SCALE GENOMIC DNA]</scope>
    <source>
        <strain evidence="1 2">SIP-G1</strain>
    </source>
</reference>
<dbReference type="EMBL" id="CP011412">
    <property type="protein sequence ID" value="AKH20362.1"/>
    <property type="molecule type" value="Genomic_DNA"/>
</dbReference>
<keyword evidence="2" id="KW-1185">Reference proteome</keyword>
<dbReference type="Proteomes" id="UP000034410">
    <property type="component" value="Chromosome"/>
</dbReference>
<accession>A0A0F7JXG6</accession>
<evidence type="ECO:0000313" key="1">
    <source>
        <dbReference type="EMBL" id="AKH20362.1"/>
    </source>
</evidence>